<evidence type="ECO:0000256" key="3">
    <source>
        <dbReference type="ARBA" id="ARBA00011881"/>
    </source>
</evidence>
<dbReference type="GO" id="GO:0006520">
    <property type="term" value="P:amino acid metabolic process"/>
    <property type="evidence" value="ECO:0007669"/>
    <property type="project" value="InterPro"/>
</dbReference>
<dbReference type="InterPro" id="IPR001597">
    <property type="entry name" value="ArAA_b-elim_lyase/Thr_aldolase"/>
</dbReference>
<evidence type="ECO:0000256" key="2">
    <source>
        <dbReference type="ARBA" id="ARBA00006966"/>
    </source>
</evidence>
<dbReference type="Gene3D" id="3.90.1150.10">
    <property type="entry name" value="Aspartate Aminotransferase, domain 1"/>
    <property type="match status" value="1"/>
</dbReference>
<evidence type="ECO:0000256" key="4">
    <source>
        <dbReference type="ARBA" id="ARBA00022898"/>
    </source>
</evidence>
<dbReference type="GO" id="GO:0016829">
    <property type="term" value="F:lyase activity"/>
    <property type="evidence" value="ECO:0007669"/>
    <property type="project" value="UniProtKB-KW"/>
</dbReference>
<accession>A0A1X7A3V2</accession>
<organism evidence="6 7">
    <name type="scientific">Roseovarius albus</name>
    <dbReference type="NCBI Taxonomy" id="1247867"/>
    <lineage>
        <taxon>Bacteria</taxon>
        <taxon>Pseudomonadati</taxon>
        <taxon>Pseudomonadota</taxon>
        <taxon>Alphaproteobacteria</taxon>
        <taxon>Rhodobacterales</taxon>
        <taxon>Roseobacteraceae</taxon>
        <taxon>Roseovarius</taxon>
    </lineage>
</organism>
<dbReference type="EC" id="4.1.2.48" evidence="6"/>
<dbReference type="AlphaFoldDB" id="A0A1X7A3V2"/>
<dbReference type="Proteomes" id="UP000193061">
    <property type="component" value="Unassembled WGS sequence"/>
</dbReference>
<dbReference type="InterPro" id="IPR015422">
    <property type="entry name" value="PyrdxlP-dep_Trfase_small"/>
</dbReference>
<keyword evidence="7" id="KW-1185">Reference proteome</keyword>
<evidence type="ECO:0000256" key="1">
    <source>
        <dbReference type="ARBA" id="ARBA00001933"/>
    </source>
</evidence>
<evidence type="ECO:0000259" key="5">
    <source>
        <dbReference type="Pfam" id="PF01212"/>
    </source>
</evidence>
<evidence type="ECO:0000313" key="7">
    <source>
        <dbReference type="Proteomes" id="UP000193061"/>
    </source>
</evidence>
<dbReference type="Gene3D" id="3.40.640.10">
    <property type="entry name" value="Type I PLP-dependent aspartate aminotransferase-like (Major domain)"/>
    <property type="match status" value="1"/>
</dbReference>
<feature type="domain" description="Aromatic amino acid beta-eliminating lyase/threonine aldolase" evidence="5">
    <location>
        <begin position="6"/>
        <end position="297"/>
    </location>
</feature>
<dbReference type="PANTHER" id="PTHR48097:SF5">
    <property type="entry name" value="LOW SPECIFICITY L-THREONINE ALDOLASE"/>
    <property type="match status" value="1"/>
</dbReference>
<dbReference type="SUPFAM" id="SSF53383">
    <property type="entry name" value="PLP-dependent transferases"/>
    <property type="match status" value="1"/>
</dbReference>
<comment type="subunit">
    <text evidence="3">Homotetramer.</text>
</comment>
<comment type="similarity">
    <text evidence="2">Belongs to the threonine aldolase family.</text>
</comment>
<reference evidence="6 7" key="1">
    <citation type="submission" date="2017-03" db="EMBL/GenBank/DDBJ databases">
        <authorList>
            <person name="Afonso C.L."/>
            <person name="Miller P.J."/>
            <person name="Scott M.A."/>
            <person name="Spackman E."/>
            <person name="Goraichik I."/>
            <person name="Dimitrov K.M."/>
            <person name="Suarez D.L."/>
            <person name="Swayne D.E."/>
        </authorList>
    </citation>
    <scope>NUCLEOTIDE SEQUENCE [LARGE SCALE GENOMIC DNA]</scope>
    <source>
        <strain evidence="6 7">CECT 7450</strain>
    </source>
</reference>
<comment type="cofactor">
    <cofactor evidence="1">
        <name>pyridoxal 5'-phosphate</name>
        <dbReference type="ChEBI" id="CHEBI:597326"/>
    </cofactor>
</comment>
<sequence length="362" mass="39283">MMANYQFNSDNGAPICPAVMDALISCNTGVETAYGADHYTERLNAVYTDIFEREAFVFPVPTGTAGNGLALGALTPSYGTIFCHRQAHLVTTECGAPEFYSGGCRLTLLGGEHNKVTPGALEQSISAHGVGNVHHMAASTLSFAQATEAGVTYSPEEIAALTKIARQAGMKTHMDGARFANALVYLGVSPAEMSWKCGVDILTFGTTKNGTMNAEAVITFDTNIARTLRFMHKRAGHLFSKMRYMSAQLLSYVENDLWLINAKAANSNTSRIAKALGRCEGVRIVHPVHINELFVAMPDTLQAELQAVGITLRPWQVDANTQGYRIVTTFCDDPDLIGQLEQVCELHKRTTGNDRLDSLSLR</sequence>
<dbReference type="Pfam" id="PF01212">
    <property type="entry name" value="Beta_elim_lyase"/>
    <property type="match status" value="1"/>
</dbReference>
<keyword evidence="6" id="KW-0456">Lyase</keyword>
<gene>
    <name evidence="6" type="primary">ltaE_2</name>
    <name evidence="6" type="ORF">ROA7450_03794</name>
</gene>
<dbReference type="PANTHER" id="PTHR48097">
    <property type="entry name" value="L-THREONINE ALDOLASE-RELATED"/>
    <property type="match status" value="1"/>
</dbReference>
<name>A0A1X7A3V2_9RHOB</name>
<dbReference type="InterPro" id="IPR015421">
    <property type="entry name" value="PyrdxlP-dep_Trfase_major"/>
</dbReference>
<dbReference type="EMBL" id="FWFX01000016">
    <property type="protein sequence ID" value="SLN69908.1"/>
    <property type="molecule type" value="Genomic_DNA"/>
</dbReference>
<dbReference type="InterPro" id="IPR015424">
    <property type="entry name" value="PyrdxlP-dep_Trfase"/>
</dbReference>
<keyword evidence="4" id="KW-0663">Pyridoxal phosphate</keyword>
<proteinExistence type="inferred from homology"/>
<protein>
    <submittedName>
        <fullName evidence="6">Low specificity L-threonine aldolase</fullName>
        <ecNumber evidence="6">4.1.2.48</ecNumber>
    </submittedName>
</protein>
<evidence type="ECO:0000313" key="6">
    <source>
        <dbReference type="EMBL" id="SLN69908.1"/>
    </source>
</evidence>